<protein>
    <submittedName>
        <fullName evidence="1">Uncharacterized protein</fullName>
    </submittedName>
</protein>
<comment type="caution">
    <text evidence="1">The sequence shown here is derived from an EMBL/GenBank/DDBJ whole genome shotgun (WGS) entry which is preliminary data.</text>
</comment>
<sequence length="842" mass="95245">MLGMFGCDDIDIPILSADAVKVFPDLGFGERVKTIQTIKTWQPIYSYTGSSDSRLGDSGKRPPSQHKNSTQIKIRQPGGKPPARLNVYNGVVDLRKFRKLFPMASTLSRDFEDSKLFMDIDEEYLYIDDTDAEYSLKQQDGESESDISSDEDARDDHEYERENLAKTPQKKLKSGNNEKTVIIHWLHKNSPAMLVYRGVGSTIGPNVKTSLDRNVDYTIDSLKSTLLEKYITPKNKKFFEKSTVDIGIFNGDTHIYLLTVARDDELGTNDQKKSDTDEPRLSTPEIYTKNQELFKKPYSAEDTSALGCTREESNHLVQSASRPSKIMNAQTRGAKIVDTLMIRLRERKTNSDSVQMDAANDSWTHTESGFISPDAEYVPPEIFQTKLPSEIRKRVDITDKSIPSQSTSLSCRGLSLKGGKFELSSAAQISSSRSLLSTVDSSALCHTQAYAVLKLSYHIISYYGFFYPQHRNLFYFEDDFKIPSIPKRSRIEPRGAKTTNINDENQESVNVLTTKNPREDQNVLFPSSKINNVGGSERESTSSSDEDLQPGDNTHKLLTEKMNSSVKLINLSELYISSNVIGSGGQGIVRYDKFRFTVVAVKTIQNRNSKTSLKEILFLNQIRHQNLINVLAVCDTFLSLHIVTELFESSDLAEILFDPKTREKYNLCSSDRHCIAKQIFQGLVYLHLEKSGKTLTPIIHRDIKPANILVNTSCLVKICDLGFASSKSLESELKSTRDDRLRGTFNYMAPEIVLNKQKVNSPHSDVWAYACTLYELYTETSVWLVNDIDLDEFQYISANLMAKKVPKVDHHRLPAFLRKKLAESFNYTPALRPSMIDFVTLF</sequence>
<gene>
    <name evidence="1" type="ORF">QAD02_011655</name>
</gene>
<dbReference type="EMBL" id="CM056742">
    <property type="protein sequence ID" value="KAJ8675869.1"/>
    <property type="molecule type" value="Genomic_DNA"/>
</dbReference>
<accession>A0ACC2NXS0</accession>
<reference evidence="1" key="1">
    <citation type="submission" date="2023-04" db="EMBL/GenBank/DDBJ databases">
        <title>A chromosome-level genome assembly of the parasitoid wasp Eretmocerus hayati.</title>
        <authorList>
            <person name="Zhong Y."/>
            <person name="Liu S."/>
            <person name="Liu Y."/>
        </authorList>
    </citation>
    <scope>NUCLEOTIDE SEQUENCE</scope>
    <source>
        <strain evidence="1">ZJU_SS_LIU_2023</strain>
    </source>
</reference>
<organism evidence="1 2">
    <name type="scientific">Eretmocerus hayati</name>
    <dbReference type="NCBI Taxonomy" id="131215"/>
    <lineage>
        <taxon>Eukaryota</taxon>
        <taxon>Metazoa</taxon>
        <taxon>Ecdysozoa</taxon>
        <taxon>Arthropoda</taxon>
        <taxon>Hexapoda</taxon>
        <taxon>Insecta</taxon>
        <taxon>Pterygota</taxon>
        <taxon>Neoptera</taxon>
        <taxon>Endopterygota</taxon>
        <taxon>Hymenoptera</taxon>
        <taxon>Apocrita</taxon>
        <taxon>Proctotrupomorpha</taxon>
        <taxon>Chalcidoidea</taxon>
        <taxon>Aphelinidae</taxon>
        <taxon>Aphelininae</taxon>
        <taxon>Eretmocerus</taxon>
    </lineage>
</organism>
<evidence type="ECO:0000313" key="1">
    <source>
        <dbReference type="EMBL" id="KAJ8675869.1"/>
    </source>
</evidence>
<dbReference type="Proteomes" id="UP001239111">
    <property type="component" value="Chromosome 2"/>
</dbReference>
<evidence type="ECO:0000313" key="2">
    <source>
        <dbReference type="Proteomes" id="UP001239111"/>
    </source>
</evidence>
<name>A0ACC2NXS0_9HYME</name>
<proteinExistence type="predicted"/>
<keyword evidence="2" id="KW-1185">Reference proteome</keyword>